<comment type="caution">
    <text evidence="8">The sequence shown here is derived from an EMBL/GenBank/DDBJ whole genome shotgun (WGS) entry which is preliminary data.</text>
</comment>
<dbReference type="InterPro" id="IPR017853">
    <property type="entry name" value="GH"/>
</dbReference>
<name>A0A9W9YRE0_9CNID</name>
<sequence>MATFADQKNRIRRSMLNLLSLVCFSIMLCAVHSVESSSGFKVPKPTKTQAKWLDYEVGAIVHFNMQTFDRYMKPGSVASVDTFDPQELSTDQWVEAAKSFGAKYIIFTIDHFSGFLMWPSETDYKYSVKYTKWRDGKGNILSDFMKSSKKHGLEYGFFYSVHNNWYMGVDNYSTWEPSTQERYKEVVEEQMRELFNANSSYKDPFYIWFDAGIVPGVSPDVGPIIRELASNALCDECPTFAGDQGLRWVGNENALAPLPHWYAVPKGKCSMKTDNGERKYYVMTYKTVKEESNSRKPWGKLFCPANCDTVIRQHYWFWEPYTEHSVKSVRRLVREYLTSVGHGCTLLLNLNPDTRGLVPEKDHSAYEELGKAIALLYKDPVTKSFNPKLWARKEKIWRFTGFKSFNGSVVLMEDIEKSGQLVMEYELKFKTEDGWVSTDQAGSTIGHKRIHPFPKALAEKKVSAISLKINKLVTKQKSITLREVSVYNWNEAAKQDLI</sequence>
<dbReference type="InterPro" id="IPR057739">
    <property type="entry name" value="Glyco_hydro_29_N"/>
</dbReference>
<dbReference type="OrthoDB" id="6039950at2759"/>
<dbReference type="GO" id="GO:0004560">
    <property type="term" value="F:alpha-L-fucosidase activity"/>
    <property type="evidence" value="ECO:0007669"/>
    <property type="project" value="UniProtKB-EC"/>
</dbReference>
<dbReference type="EMBL" id="MU827305">
    <property type="protein sequence ID" value="KAJ7363601.1"/>
    <property type="molecule type" value="Genomic_DNA"/>
</dbReference>
<dbReference type="Pfam" id="PF01120">
    <property type="entry name" value="Alpha_L_fucos"/>
    <property type="match status" value="1"/>
</dbReference>
<dbReference type="EC" id="3.2.1.51" evidence="2"/>
<dbReference type="PANTHER" id="PTHR10030">
    <property type="entry name" value="ALPHA-L-FUCOSIDASE"/>
    <property type="match status" value="1"/>
</dbReference>
<feature type="chain" id="PRO_5040948411" description="alpha-L-fucosidase" evidence="6">
    <location>
        <begin position="34"/>
        <end position="498"/>
    </location>
</feature>
<proteinExistence type="inferred from homology"/>
<dbReference type="Proteomes" id="UP001163046">
    <property type="component" value="Unassembled WGS sequence"/>
</dbReference>
<feature type="signal peptide" evidence="6">
    <location>
        <begin position="1"/>
        <end position="33"/>
    </location>
</feature>
<evidence type="ECO:0000256" key="5">
    <source>
        <dbReference type="ARBA" id="ARBA00023295"/>
    </source>
</evidence>
<evidence type="ECO:0000256" key="1">
    <source>
        <dbReference type="ARBA" id="ARBA00007951"/>
    </source>
</evidence>
<evidence type="ECO:0000256" key="3">
    <source>
        <dbReference type="ARBA" id="ARBA00022729"/>
    </source>
</evidence>
<dbReference type="GO" id="GO:0016139">
    <property type="term" value="P:glycoside catabolic process"/>
    <property type="evidence" value="ECO:0007669"/>
    <property type="project" value="TreeGrafter"/>
</dbReference>
<feature type="domain" description="Glycoside hydrolase family 29 N-terminal" evidence="7">
    <location>
        <begin position="79"/>
        <end position="371"/>
    </location>
</feature>
<keyword evidence="3 6" id="KW-0732">Signal</keyword>
<keyword evidence="5" id="KW-0326">Glycosidase</keyword>
<comment type="similarity">
    <text evidence="1">Belongs to the glycosyl hydrolase 29 family.</text>
</comment>
<evidence type="ECO:0000256" key="4">
    <source>
        <dbReference type="ARBA" id="ARBA00022801"/>
    </source>
</evidence>
<evidence type="ECO:0000313" key="8">
    <source>
        <dbReference type="EMBL" id="KAJ7363601.1"/>
    </source>
</evidence>
<dbReference type="InterPro" id="IPR000933">
    <property type="entry name" value="Glyco_hydro_29"/>
</dbReference>
<dbReference type="Gene3D" id="2.60.120.260">
    <property type="entry name" value="Galactose-binding domain-like"/>
    <property type="match status" value="1"/>
</dbReference>
<dbReference type="GO" id="GO:0005764">
    <property type="term" value="C:lysosome"/>
    <property type="evidence" value="ECO:0007669"/>
    <property type="project" value="TreeGrafter"/>
</dbReference>
<dbReference type="PANTHER" id="PTHR10030:SF37">
    <property type="entry name" value="ALPHA-L-FUCOSIDASE-RELATED"/>
    <property type="match status" value="1"/>
</dbReference>
<organism evidence="8 9">
    <name type="scientific">Desmophyllum pertusum</name>
    <dbReference type="NCBI Taxonomy" id="174260"/>
    <lineage>
        <taxon>Eukaryota</taxon>
        <taxon>Metazoa</taxon>
        <taxon>Cnidaria</taxon>
        <taxon>Anthozoa</taxon>
        <taxon>Hexacorallia</taxon>
        <taxon>Scleractinia</taxon>
        <taxon>Caryophylliina</taxon>
        <taxon>Caryophylliidae</taxon>
        <taxon>Desmophyllum</taxon>
    </lineage>
</organism>
<evidence type="ECO:0000313" key="9">
    <source>
        <dbReference type="Proteomes" id="UP001163046"/>
    </source>
</evidence>
<protein>
    <recommendedName>
        <fullName evidence="2">alpha-L-fucosidase</fullName>
        <ecNumber evidence="2">3.2.1.51</ecNumber>
    </recommendedName>
</protein>
<evidence type="ECO:0000256" key="2">
    <source>
        <dbReference type="ARBA" id="ARBA00012662"/>
    </source>
</evidence>
<reference evidence="8" key="1">
    <citation type="submission" date="2023-01" db="EMBL/GenBank/DDBJ databases">
        <title>Genome assembly of the deep-sea coral Lophelia pertusa.</title>
        <authorList>
            <person name="Herrera S."/>
            <person name="Cordes E."/>
        </authorList>
    </citation>
    <scope>NUCLEOTIDE SEQUENCE</scope>
    <source>
        <strain evidence="8">USNM1676648</strain>
        <tissue evidence="8">Polyp</tissue>
    </source>
</reference>
<dbReference type="Gene3D" id="3.20.20.80">
    <property type="entry name" value="Glycosidases"/>
    <property type="match status" value="1"/>
</dbReference>
<gene>
    <name evidence="8" type="ORF">OS493_009761</name>
</gene>
<evidence type="ECO:0000256" key="6">
    <source>
        <dbReference type="SAM" id="SignalP"/>
    </source>
</evidence>
<dbReference type="AlphaFoldDB" id="A0A9W9YRE0"/>
<dbReference type="GO" id="GO:0006004">
    <property type="term" value="P:fucose metabolic process"/>
    <property type="evidence" value="ECO:0007669"/>
    <property type="project" value="TreeGrafter"/>
</dbReference>
<dbReference type="SMART" id="SM00812">
    <property type="entry name" value="Alpha_L_fucos"/>
    <property type="match status" value="1"/>
</dbReference>
<keyword evidence="9" id="KW-1185">Reference proteome</keyword>
<keyword evidence="4" id="KW-0378">Hydrolase</keyword>
<accession>A0A9W9YRE0</accession>
<dbReference type="SUPFAM" id="SSF51445">
    <property type="entry name" value="(Trans)glycosidases"/>
    <property type="match status" value="1"/>
</dbReference>
<evidence type="ECO:0000259" key="7">
    <source>
        <dbReference type="Pfam" id="PF01120"/>
    </source>
</evidence>